<dbReference type="eggNOG" id="ENOG5032WN1">
    <property type="taxonomic scope" value="Bacteria"/>
</dbReference>
<gene>
    <name evidence="1" type="ordered locus">Marpi_1266</name>
</gene>
<evidence type="ECO:0000313" key="1">
    <source>
        <dbReference type="EMBL" id="AEX85670.1"/>
    </source>
</evidence>
<protein>
    <submittedName>
        <fullName evidence="1">Uncharacterized protein</fullName>
    </submittedName>
</protein>
<sequence length="104" mass="12487">MFWFRKRNKEKDISKNPFYDEGESLVIYFKCNNCGETFRSYLRKGYDFSNAFEGRARYEINKEYIGSKCSERIYLHAEFDGVYRLINFELVGGTPITRDEFDKN</sequence>
<dbReference type="OrthoDB" id="37519at2"/>
<dbReference type="KEGG" id="mpz:Marpi_1266"/>
<reference evidence="2" key="2">
    <citation type="submission" date="2012-01" db="EMBL/GenBank/DDBJ databases">
        <title>Complete sequence of chromosome of Marinitoga piezophila KA3.</title>
        <authorList>
            <person name="Lucas S."/>
            <person name="Han J."/>
            <person name="Lapidus A."/>
            <person name="Cheng J.-F."/>
            <person name="Goodwin L."/>
            <person name="Pitluck S."/>
            <person name="Peters L."/>
            <person name="Mikhailova N."/>
            <person name="Teshima H."/>
            <person name="Detter J.C."/>
            <person name="Han C."/>
            <person name="Tapia R."/>
            <person name="Land M."/>
            <person name="Hauser L."/>
            <person name="Kyrpides N."/>
            <person name="Ivanova N."/>
            <person name="Pagani I."/>
            <person name="Jebbar M."/>
            <person name="Vannier P."/>
            <person name="Oger P."/>
            <person name="Cario A."/>
            <person name="Bartlett D."/>
            <person name="Noll K.M."/>
            <person name="Woyke T."/>
        </authorList>
    </citation>
    <scope>NUCLEOTIDE SEQUENCE [LARGE SCALE GENOMIC DNA]</scope>
    <source>
        <strain evidence="2">DSM 14283 / JCM 11233 / KA3</strain>
    </source>
</reference>
<name>H2J2X9_MARPK</name>
<reference evidence="1 2" key="1">
    <citation type="journal article" date="2012" name="J. Bacteriol.">
        <title>Complete Genome Sequence of the Thermophilic, Piezophilic, Heterotrophic Bacterium Marinitoga piezophila KA3.</title>
        <authorList>
            <person name="Lucas S."/>
            <person name="Han J."/>
            <person name="Lapidus A."/>
            <person name="Cheng J.F."/>
            <person name="Goodwin L.A."/>
            <person name="Pitluck S."/>
            <person name="Peters L."/>
            <person name="Mikhailova N."/>
            <person name="Teshima H."/>
            <person name="Detter J.C."/>
            <person name="Han C."/>
            <person name="Tapia R."/>
            <person name="Land M."/>
            <person name="Hauser L."/>
            <person name="Kyrpides N.C."/>
            <person name="Ivanova N."/>
            <person name="Pagani I."/>
            <person name="Vannier P."/>
            <person name="Oger P."/>
            <person name="Bartlett D.H."/>
            <person name="Noll K.M."/>
            <person name="Woyke T."/>
            <person name="Jebbar M."/>
        </authorList>
    </citation>
    <scope>NUCLEOTIDE SEQUENCE [LARGE SCALE GENOMIC DNA]</scope>
    <source>
        <strain evidence="2">DSM 14283 / JCM 11233 / KA3</strain>
    </source>
</reference>
<proteinExistence type="predicted"/>
<evidence type="ECO:0000313" key="2">
    <source>
        <dbReference type="Proteomes" id="UP000007161"/>
    </source>
</evidence>
<dbReference type="STRING" id="443254.Marpi_1266"/>
<dbReference type="HOGENOM" id="CLU_173848_0_0_0"/>
<dbReference type="EMBL" id="CP003257">
    <property type="protein sequence ID" value="AEX85670.1"/>
    <property type="molecule type" value="Genomic_DNA"/>
</dbReference>
<keyword evidence="2" id="KW-1185">Reference proteome</keyword>
<dbReference type="Proteomes" id="UP000007161">
    <property type="component" value="Chromosome"/>
</dbReference>
<organism evidence="1 2">
    <name type="scientific">Marinitoga piezophila (strain DSM 14283 / JCM 11233 / KA3)</name>
    <dbReference type="NCBI Taxonomy" id="443254"/>
    <lineage>
        <taxon>Bacteria</taxon>
        <taxon>Thermotogati</taxon>
        <taxon>Thermotogota</taxon>
        <taxon>Thermotogae</taxon>
        <taxon>Petrotogales</taxon>
        <taxon>Petrotogaceae</taxon>
        <taxon>Marinitoga</taxon>
    </lineage>
</organism>
<dbReference type="RefSeq" id="WP_014296741.1">
    <property type="nucleotide sequence ID" value="NC_016751.1"/>
</dbReference>
<accession>H2J2X9</accession>
<dbReference type="AlphaFoldDB" id="H2J2X9"/>